<dbReference type="Gene3D" id="2.70.70.10">
    <property type="entry name" value="Glucose Permease (Domain IIA)"/>
    <property type="match status" value="1"/>
</dbReference>
<dbReference type="PANTHER" id="PTHR21666:SF270">
    <property type="entry name" value="MUREIN HYDROLASE ACTIVATOR ENVC"/>
    <property type="match status" value="1"/>
</dbReference>
<organism evidence="3 4">
    <name type="scientific">Fibrobacter succinogenes</name>
    <name type="common">Bacteroides succinogenes</name>
    <dbReference type="NCBI Taxonomy" id="833"/>
    <lineage>
        <taxon>Bacteria</taxon>
        <taxon>Pseudomonadati</taxon>
        <taxon>Fibrobacterota</taxon>
        <taxon>Fibrobacteria</taxon>
        <taxon>Fibrobacterales</taxon>
        <taxon>Fibrobacteraceae</taxon>
        <taxon>Fibrobacter</taxon>
    </lineage>
</organism>
<dbReference type="InterPro" id="IPR050570">
    <property type="entry name" value="Cell_wall_metabolism_enzyme"/>
</dbReference>
<dbReference type="InterPro" id="IPR016047">
    <property type="entry name" value="M23ase_b-sheet_dom"/>
</dbReference>
<gene>
    <name evidence="3" type="ORF">SAMN05661053_0703</name>
</gene>
<feature type="domain" description="M23ase beta-sheet core" evidence="2">
    <location>
        <begin position="199"/>
        <end position="294"/>
    </location>
</feature>
<name>A0A380RVA4_FIBSU</name>
<feature type="transmembrane region" description="Helical" evidence="1">
    <location>
        <begin position="30"/>
        <end position="56"/>
    </location>
</feature>
<evidence type="ECO:0000259" key="2">
    <source>
        <dbReference type="Pfam" id="PF01551"/>
    </source>
</evidence>
<dbReference type="PANTHER" id="PTHR21666">
    <property type="entry name" value="PEPTIDASE-RELATED"/>
    <property type="match status" value="1"/>
</dbReference>
<keyword evidence="1" id="KW-0472">Membrane</keyword>
<evidence type="ECO:0000313" key="3">
    <source>
        <dbReference type="EMBL" id="SUQ19468.1"/>
    </source>
</evidence>
<dbReference type="CDD" id="cd12797">
    <property type="entry name" value="M23_peptidase"/>
    <property type="match status" value="1"/>
</dbReference>
<evidence type="ECO:0000313" key="4">
    <source>
        <dbReference type="Proteomes" id="UP000255423"/>
    </source>
</evidence>
<dbReference type="GO" id="GO:0004222">
    <property type="term" value="F:metalloendopeptidase activity"/>
    <property type="evidence" value="ECO:0007669"/>
    <property type="project" value="TreeGrafter"/>
</dbReference>
<reference evidence="3 4" key="1">
    <citation type="submission" date="2017-08" db="EMBL/GenBank/DDBJ databases">
        <authorList>
            <person name="de Groot N.N."/>
        </authorList>
    </citation>
    <scope>NUCLEOTIDE SEQUENCE [LARGE SCALE GENOMIC DNA]</scope>
    <source>
        <strain evidence="3 4">HM2</strain>
    </source>
</reference>
<dbReference type="EMBL" id="UHJL01000001">
    <property type="protein sequence ID" value="SUQ19468.1"/>
    <property type="molecule type" value="Genomic_DNA"/>
</dbReference>
<dbReference type="SUPFAM" id="SSF51261">
    <property type="entry name" value="Duplicated hybrid motif"/>
    <property type="match status" value="1"/>
</dbReference>
<dbReference type="RefSeq" id="WP_088659121.1">
    <property type="nucleotide sequence ID" value="NZ_UHJL01000001.1"/>
</dbReference>
<accession>A0A380RVA4</accession>
<dbReference type="InterPro" id="IPR011055">
    <property type="entry name" value="Dup_hybrid_motif"/>
</dbReference>
<dbReference type="Proteomes" id="UP000255423">
    <property type="component" value="Unassembled WGS sequence"/>
</dbReference>
<dbReference type="AlphaFoldDB" id="A0A380RVA4"/>
<keyword evidence="1" id="KW-0812">Transmembrane</keyword>
<keyword evidence="1" id="KW-1133">Transmembrane helix</keyword>
<proteinExistence type="predicted"/>
<protein>
    <submittedName>
        <fullName evidence="3">Peptidase family M23</fullName>
    </submittedName>
</protein>
<dbReference type="Pfam" id="PF01551">
    <property type="entry name" value="Peptidase_M23"/>
    <property type="match status" value="1"/>
</dbReference>
<evidence type="ECO:0000256" key="1">
    <source>
        <dbReference type="SAM" id="Phobius"/>
    </source>
</evidence>
<sequence length="306" mass="34335">MNFVKASIHFQKSSRALTVKVPSFVLRGSLFLRIVVVIGFILFLVQVLSTSVYDGILKHAFSSRQKLNKELSQIQSTVDYISNTSGDFFKAEKMLHAKLGLPLPDEASRKLSTGGHIEPNVQLLRKTSPVFERTAKMHEDVWRIYGQIQNNEESFNALTKYIDQSRSVLRYIPSISPTNGRYASAFGPRIHPVTGEIGKMHQGIDISNDRWTPIYAPADGVVEISQLSSSFGNFVVLNHGNGLKTRYGHMQMSAVTPGEFVHRYQILGYMGNTGRSVGPHLHYEVWKNGVPVNPLPYILPNDYEVD</sequence>